<name>A0ABT3CXI2_9BACT</name>
<organism evidence="5 6">
    <name type="scientific">Reichenbachiella ulvae</name>
    <dbReference type="NCBI Taxonomy" id="2980104"/>
    <lineage>
        <taxon>Bacteria</taxon>
        <taxon>Pseudomonadati</taxon>
        <taxon>Bacteroidota</taxon>
        <taxon>Cytophagia</taxon>
        <taxon>Cytophagales</taxon>
        <taxon>Reichenbachiellaceae</taxon>
        <taxon>Reichenbachiella</taxon>
    </lineage>
</organism>
<feature type="chain" id="PRO_5047411659" evidence="4">
    <location>
        <begin position="28"/>
        <end position="323"/>
    </location>
</feature>
<dbReference type="EMBL" id="JAOYOD010000001">
    <property type="protein sequence ID" value="MCV9388406.1"/>
    <property type="molecule type" value="Genomic_DNA"/>
</dbReference>
<reference evidence="5 6" key="1">
    <citation type="submission" date="2022-10" db="EMBL/GenBank/DDBJ databases">
        <title>Comparative genomics and taxonomic characterization of three novel marine species of genus Reichenbachiella exhibiting antioxidant and polysaccharide degradation activities.</title>
        <authorList>
            <person name="Muhammad N."/>
            <person name="Lee Y.-J."/>
            <person name="Ko J."/>
            <person name="Kim S.-G."/>
        </authorList>
    </citation>
    <scope>NUCLEOTIDE SEQUENCE [LARGE SCALE GENOMIC DNA]</scope>
    <source>
        <strain evidence="5 6">ABR2-5</strain>
    </source>
</reference>
<evidence type="ECO:0000256" key="1">
    <source>
        <dbReference type="ARBA" id="ARBA00007162"/>
    </source>
</evidence>
<protein>
    <submittedName>
        <fullName evidence="5">Phosphate/phosphite/phosphonate ABC transporter substrate-binding protein</fullName>
    </submittedName>
</protein>
<evidence type="ECO:0000313" key="6">
    <source>
        <dbReference type="Proteomes" id="UP001300692"/>
    </source>
</evidence>
<gene>
    <name evidence="5" type="ORF">N7U62_17110</name>
</gene>
<keyword evidence="6" id="KW-1185">Reference proteome</keyword>
<dbReference type="PANTHER" id="PTHR35841">
    <property type="entry name" value="PHOSPHONATES-BINDING PERIPLASMIC PROTEIN"/>
    <property type="match status" value="1"/>
</dbReference>
<dbReference type="NCBIfam" id="TIGR01098">
    <property type="entry name" value="3A0109s03R"/>
    <property type="match status" value="1"/>
</dbReference>
<sequence>MKIELILKSIGGLCVILFLYSCQTNQASNLSDTEINEKTVQEPTSLSSKPTEKIETNETQEVAVLDFYLTPSRSEELVQETGRLLIDFLEKETSYTFRLKVPENYEEMLESFSSNEGDVALMNSSSYIKAHDLYGAQAKLRAVRYGRSSYFGQIVANADKGISSIKDLAGKSMVYTDTLSASGYLFPKNIIEKNEIELGNVAFAGTHDRVIKMVYKGIADAGATYYSEPATDGTIRDARSRLVEEYPDVESKVKILQVTDPIPNDPVVFAKHISKQMSFDISLAIIKFMETEVGKKAMNELYSIEGYVRCSDSDYNVLREVLQ</sequence>
<dbReference type="Gene3D" id="3.40.190.10">
    <property type="entry name" value="Periplasmic binding protein-like II"/>
    <property type="match status" value="2"/>
</dbReference>
<evidence type="ECO:0000256" key="4">
    <source>
        <dbReference type="SAM" id="SignalP"/>
    </source>
</evidence>
<evidence type="ECO:0000313" key="5">
    <source>
        <dbReference type="EMBL" id="MCV9388406.1"/>
    </source>
</evidence>
<keyword evidence="2 4" id="KW-0732">Signal</keyword>
<dbReference type="Pfam" id="PF12974">
    <property type="entry name" value="Phosphonate-bd"/>
    <property type="match status" value="1"/>
</dbReference>
<dbReference type="SUPFAM" id="SSF53850">
    <property type="entry name" value="Periplasmic binding protein-like II"/>
    <property type="match status" value="1"/>
</dbReference>
<feature type="region of interest" description="Disordered" evidence="3">
    <location>
        <begin position="34"/>
        <end position="53"/>
    </location>
</feature>
<comment type="similarity">
    <text evidence="1">Belongs to the phosphate/phosphite/phosphonate binding protein family.</text>
</comment>
<accession>A0ABT3CXI2</accession>
<evidence type="ECO:0000256" key="2">
    <source>
        <dbReference type="ARBA" id="ARBA00022729"/>
    </source>
</evidence>
<dbReference type="InterPro" id="IPR005770">
    <property type="entry name" value="PhnD"/>
</dbReference>
<dbReference type="PANTHER" id="PTHR35841:SF1">
    <property type="entry name" value="PHOSPHONATES-BINDING PERIPLASMIC PROTEIN"/>
    <property type="match status" value="1"/>
</dbReference>
<dbReference type="PROSITE" id="PS51257">
    <property type="entry name" value="PROKAR_LIPOPROTEIN"/>
    <property type="match status" value="1"/>
</dbReference>
<feature type="signal peptide" evidence="4">
    <location>
        <begin position="1"/>
        <end position="27"/>
    </location>
</feature>
<proteinExistence type="inferred from homology"/>
<dbReference type="CDD" id="cd01071">
    <property type="entry name" value="PBP2_PhnD_like"/>
    <property type="match status" value="1"/>
</dbReference>
<comment type="caution">
    <text evidence="5">The sequence shown here is derived from an EMBL/GenBank/DDBJ whole genome shotgun (WGS) entry which is preliminary data.</text>
</comment>
<evidence type="ECO:0000256" key="3">
    <source>
        <dbReference type="SAM" id="MobiDB-lite"/>
    </source>
</evidence>
<dbReference type="Proteomes" id="UP001300692">
    <property type="component" value="Unassembled WGS sequence"/>
</dbReference>
<dbReference type="RefSeq" id="WP_264139271.1">
    <property type="nucleotide sequence ID" value="NZ_JAOYOD010000001.1"/>
</dbReference>